<dbReference type="InterPro" id="IPR012337">
    <property type="entry name" value="RNaseH-like_sf"/>
</dbReference>
<feature type="domain" description="Peptidase A2" evidence="10">
    <location>
        <begin position="796"/>
        <end position="832"/>
    </location>
</feature>
<dbReference type="InterPro" id="IPR036397">
    <property type="entry name" value="RNaseH_sf"/>
</dbReference>
<reference evidence="12 13" key="1">
    <citation type="submission" date="2022-01" db="EMBL/GenBank/DDBJ databases">
        <title>A chromosomal length assembly of Cordylochernes scorpioides.</title>
        <authorList>
            <person name="Zeh D."/>
            <person name="Zeh J."/>
        </authorList>
    </citation>
    <scope>NUCLEOTIDE SEQUENCE [LARGE SCALE GENOMIC DNA]</scope>
    <source>
        <strain evidence="12">IN4F17</strain>
        <tissue evidence="12">Whole Body</tissue>
    </source>
</reference>
<dbReference type="InterPro" id="IPR001584">
    <property type="entry name" value="Integrase_cat-core"/>
</dbReference>
<dbReference type="Gene3D" id="3.10.10.10">
    <property type="entry name" value="HIV Type 1 Reverse Transcriptase, subunit A, domain 1"/>
    <property type="match status" value="2"/>
</dbReference>
<protein>
    <recommendedName>
        <fullName evidence="14">Integrase catalytic domain-containing protein</fullName>
    </recommendedName>
</protein>
<evidence type="ECO:0000259" key="11">
    <source>
        <dbReference type="PROSITE" id="PS50994"/>
    </source>
</evidence>
<evidence type="ECO:0000313" key="13">
    <source>
        <dbReference type="Proteomes" id="UP001235939"/>
    </source>
</evidence>
<dbReference type="InterPro" id="IPR021109">
    <property type="entry name" value="Peptidase_aspartic_dom_sf"/>
</dbReference>
<accession>A0ABY6L655</accession>
<dbReference type="InterPro" id="IPR043128">
    <property type="entry name" value="Rev_trsase/Diguanyl_cyclase"/>
</dbReference>
<dbReference type="Pfam" id="PF03732">
    <property type="entry name" value="Retrotrans_gag"/>
    <property type="match status" value="1"/>
</dbReference>
<keyword evidence="1" id="KW-0808">Transferase</keyword>
<dbReference type="InterPro" id="IPR040676">
    <property type="entry name" value="DUF5641"/>
</dbReference>
<keyword evidence="8" id="KW-0229">DNA integration</keyword>
<dbReference type="EMBL" id="CP092876">
    <property type="protein sequence ID" value="UYV76604.1"/>
    <property type="molecule type" value="Genomic_DNA"/>
</dbReference>
<evidence type="ECO:0000313" key="12">
    <source>
        <dbReference type="EMBL" id="UYV76604.1"/>
    </source>
</evidence>
<name>A0ABY6L655_9ARAC</name>
<keyword evidence="3" id="KW-0540">Nuclease</keyword>
<evidence type="ECO:0000256" key="4">
    <source>
        <dbReference type="ARBA" id="ARBA00022759"/>
    </source>
</evidence>
<dbReference type="Gene3D" id="3.30.420.10">
    <property type="entry name" value="Ribonuclease H-like superfamily/Ribonuclease H"/>
    <property type="match status" value="1"/>
</dbReference>
<dbReference type="PANTHER" id="PTHR47331:SF1">
    <property type="entry name" value="GAG-LIKE PROTEIN"/>
    <property type="match status" value="1"/>
</dbReference>
<gene>
    <name evidence="12" type="ORF">LAZ67_14001432</name>
</gene>
<evidence type="ECO:0000256" key="3">
    <source>
        <dbReference type="ARBA" id="ARBA00022722"/>
    </source>
</evidence>
<keyword evidence="13" id="KW-1185">Reference proteome</keyword>
<evidence type="ECO:0008006" key="14">
    <source>
        <dbReference type="Google" id="ProtNLM"/>
    </source>
</evidence>
<evidence type="ECO:0000256" key="1">
    <source>
        <dbReference type="ARBA" id="ARBA00022679"/>
    </source>
</evidence>
<evidence type="ECO:0000256" key="5">
    <source>
        <dbReference type="ARBA" id="ARBA00022801"/>
    </source>
</evidence>
<dbReference type="Gene3D" id="3.30.70.270">
    <property type="match status" value="2"/>
</dbReference>
<dbReference type="Proteomes" id="UP001235939">
    <property type="component" value="Chromosome 14"/>
</dbReference>
<evidence type="ECO:0000256" key="2">
    <source>
        <dbReference type="ARBA" id="ARBA00022695"/>
    </source>
</evidence>
<dbReference type="PROSITE" id="PS50175">
    <property type="entry name" value="ASP_PROT_RETROV"/>
    <property type="match status" value="1"/>
</dbReference>
<dbReference type="Gene3D" id="2.40.70.10">
    <property type="entry name" value="Acid Proteases"/>
    <property type="match status" value="1"/>
</dbReference>
<dbReference type="InterPro" id="IPR001995">
    <property type="entry name" value="Peptidase_A2_cat"/>
</dbReference>
<proteinExistence type="predicted"/>
<keyword evidence="6" id="KW-0460">Magnesium</keyword>
<dbReference type="InterPro" id="IPR043502">
    <property type="entry name" value="DNA/RNA_pol_sf"/>
</dbReference>
<feature type="domain" description="Integrase catalytic" evidence="11">
    <location>
        <begin position="1259"/>
        <end position="1358"/>
    </location>
</feature>
<dbReference type="PROSITE" id="PS00141">
    <property type="entry name" value="ASP_PROTEASE"/>
    <property type="match status" value="1"/>
</dbReference>
<dbReference type="InterPro" id="IPR041577">
    <property type="entry name" value="RT_RNaseH_2"/>
</dbReference>
<keyword evidence="9" id="KW-0695">RNA-directed DNA polymerase</keyword>
<keyword evidence="2" id="KW-0548">Nucleotidyltransferase</keyword>
<organism evidence="12 13">
    <name type="scientific">Cordylochernes scorpioides</name>
    <dbReference type="NCBI Taxonomy" id="51811"/>
    <lineage>
        <taxon>Eukaryota</taxon>
        <taxon>Metazoa</taxon>
        <taxon>Ecdysozoa</taxon>
        <taxon>Arthropoda</taxon>
        <taxon>Chelicerata</taxon>
        <taxon>Arachnida</taxon>
        <taxon>Pseudoscorpiones</taxon>
        <taxon>Cheliferoidea</taxon>
        <taxon>Chernetidae</taxon>
        <taxon>Cordylochernes</taxon>
    </lineage>
</organism>
<dbReference type="InterPro" id="IPR001969">
    <property type="entry name" value="Aspartic_peptidase_AS"/>
</dbReference>
<evidence type="ECO:0000256" key="9">
    <source>
        <dbReference type="ARBA" id="ARBA00022918"/>
    </source>
</evidence>
<evidence type="ECO:0000256" key="8">
    <source>
        <dbReference type="ARBA" id="ARBA00022908"/>
    </source>
</evidence>
<dbReference type="CDD" id="cd00303">
    <property type="entry name" value="retropepsin_like"/>
    <property type="match status" value="1"/>
</dbReference>
<dbReference type="Pfam" id="PF18701">
    <property type="entry name" value="DUF5641"/>
    <property type="match status" value="1"/>
</dbReference>
<sequence length="1456" mass="164143">MKLANAPFFLEGTAGRWYDINEEGIDSWDMLKEMFSRTFDNSGVLLRRAKDNLQNRVQKSRESCEFYIQDVLSLCRQVNPDMTKEEKVAHLMKGVVEDVYQVILVKEIDTVEAFVDWCRKVDACKQRRIGKPKFKRLLNVANARVTSPGTAESGEGWWIDSHWGDTTLSRTARERSIIAMKPQAAQVIEASRPIQVVADPQLNVAPRYRQADDLADHLIVRKTRASALRWSDAGMTLRVADGKYIVSRGRCTLRLEMNGLVQPFEFVVLPSFSHDIILGWDFLEASRAIIDCGRAEILLEKEELPVDSSSIFQTVAADDSFTIPAGSTKQINVIREAILGVGDVVMKPSRILFLERNLMVPPSIFAVQHGKGRLWITNIGTCDRTVPKGMCIGDIQVLEEGHLAVIGDASDTNPQGILGQENSPNIASMISPDLSMFERTRICSLLGSFSGLFEFNKFPSNLTSTTKHKINTEDHPPIKRRPYRVSQVERQIIQNEVDKMLKGGIVQLSESPWSSPVIEVDEADREKTTFITTDGLYEFKVMPFGLCNAPAIFERMMDNLLRDKCLFGTKRLSIFGHLVDGEGVHPDPDKVDAMSKCPTPKSLTDVRSVIGMCSYYRRFIKDFAQRAEPLHRLLRKDTRFEWGPDQRQAYESLKLALASEPVLANFDVKYAAELHTDASGFGIGAVLVQVQGGSLKDLSERLARWALRLQEYNVNVVYKNGRKHQDADCLSRNPIEANNPGESEDDISTLASLTDIVAEQRKDPTHSINHSSSSSQILLSTALIRVNDLYGNSCMARALVDTGSQRTLITDLLRKTLNLPVNYLDASMYGIGVGGLTWLALGWRIQPLTSPLPLILSLELIFPPSLYAGQVMFQNERGPTACNSKLGRLLSGKIMAQQSDGSLHHSVLIVCATSIDNQLRKFWELDSIPPCTQPILTKKEIYCEQHFKANVLRTTTGRYQIIALLAEGGFPFRKWVPNSPKMLDFLLKDQKGINQSFDFMDLLSVKLLGISWVPSLDSFTIRVKPPDTQSLSLHFDQIFLCSDSTIALNCIKSESKRWKIFVANRVSAIQRKKPSHSWFHVPGSENPVDLATRGLTPAQLIDNQLWWQGLHCLQEPSVNSYIDLPPSDELSPETLIEERSTILVYHSIVGPMPELLLKYSSWIKTVDIMAFCLRFISNCKSTNKSLKRFLSGSEIHNAMVKIIILIKNQEFTQDIGWLRNKGSVLEKSNLRFLNPFLDGDGILRVVIQIMGELPPERVMPSRPFQQVGVDWAGPIITKPMLKRSEKILKTYIVLFICFTTKAIHLEVVSDLTAEALIATLRRFTSRRGLPSDIFSDNATNFKLANRVLLDFYRKLNIQNFGAQRGIRWHFIPPSALHFGGLWEAARPRWHKTHQDLQSGQLVLMKQDSTPPHHWPLARIIKTYKGPDGHVRVVDLKTPKNVFKRPITKIAPLPFKE</sequence>
<dbReference type="PROSITE" id="PS50994">
    <property type="entry name" value="INTEGRASE"/>
    <property type="match status" value="1"/>
</dbReference>
<evidence type="ECO:0000256" key="7">
    <source>
        <dbReference type="ARBA" id="ARBA00022884"/>
    </source>
</evidence>
<dbReference type="SUPFAM" id="SSF56672">
    <property type="entry name" value="DNA/RNA polymerases"/>
    <property type="match status" value="1"/>
</dbReference>
<dbReference type="Pfam" id="PF17919">
    <property type="entry name" value="RT_RNaseH_2"/>
    <property type="match status" value="1"/>
</dbReference>
<keyword evidence="7" id="KW-0694">RNA-binding</keyword>
<evidence type="ECO:0000259" key="10">
    <source>
        <dbReference type="PROSITE" id="PS50175"/>
    </source>
</evidence>
<keyword evidence="4" id="KW-0255">Endonuclease</keyword>
<dbReference type="PANTHER" id="PTHR47331">
    <property type="entry name" value="PHD-TYPE DOMAIN-CONTAINING PROTEIN"/>
    <property type="match status" value="1"/>
</dbReference>
<dbReference type="SUPFAM" id="SSF53098">
    <property type="entry name" value="Ribonuclease H-like"/>
    <property type="match status" value="1"/>
</dbReference>
<dbReference type="InterPro" id="IPR005162">
    <property type="entry name" value="Retrotrans_gag_dom"/>
</dbReference>
<evidence type="ECO:0000256" key="6">
    <source>
        <dbReference type="ARBA" id="ARBA00022842"/>
    </source>
</evidence>
<keyword evidence="5" id="KW-0378">Hydrolase</keyword>